<gene>
    <name evidence="3" type="ORF">GP480_03580</name>
</gene>
<dbReference type="GO" id="GO:0006355">
    <property type="term" value="P:regulation of DNA-templated transcription"/>
    <property type="evidence" value="ECO:0007669"/>
    <property type="project" value="InterPro"/>
</dbReference>
<dbReference type="RefSeq" id="WP_160095904.1">
    <property type="nucleotide sequence ID" value="NZ_CP047224.1"/>
</dbReference>
<proteinExistence type="predicted"/>
<dbReference type="Gene3D" id="1.10.940.10">
    <property type="entry name" value="NusB-like"/>
    <property type="match status" value="1"/>
</dbReference>
<keyword evidence="4" id="KW-1185">Reference proteome</keyword>
<evidence type="ECO:0000313" key="3">
    <source>
        <dbReference type="EMBL" id="QHD65474.1"/>
    </source>
</evidence>
<evidence type="ECO:0000259" key="2">
    <source>
        <dbReference type="Pfam" id="PF01029"/>
    </source>
</evidence>
<feature type="domain" description="NusB/RsmB/TIM44" evidence="2">
    <location>
        <begin position="9"/>
        <end position="135"/>
    </location>
</feature>
<evidence type="ECO:0000313" key="4">
    <source>
        <dbReference type="Proteomes" id="UP000464912"/>
    </source>
</evidence>
<dbReference type="InterPro" id="IPR035926">
    <property type="entry name" value="NusB-like_sf"/>
</dbReference>
<keyword evidence="1" id="KW-0694">RNA-binding</keyword>
<dbReference type="GO" id="GO:0003723">
    <property type="term" value="F:RNA binding"/>
    <property type="evidence" value="ECO:0007669"/>
    <property type="project" value="UniProtKB-KW"/>
</dbReference>
<sequence>MPSEKRVARLLSIEVCYSSYYSDLPKSELISRALELQEVPYMKRYELGLLNSVLDLCLANTEEDTKLIGRFLSEEWEISRMDNLKLSLLRVAVSELRLSNVAQRNLVINEYVSLGRLFLPIKEVGFINAILEKLASEIQGK</sequence>
<protein>
    <submittedName>
        <fullName evidence="3">Transcription antitermination protein NusB</fullName>
    </submittedName>
</protein>
<evidence type="ECO:0000256" key="1">
    <source>
        <dbReference type="ARBA" id="ARBA00022884"/>
    </source>
</evidence>
<name>A0A6P1GBD1_9RICK</name>
<accession>A0A6P1GBD1</accession>
<organism evidence="3 4">
    <name type="scientific">Neorickettsia findlayensis</name>
    <dbReference type="NCBI Taxonomy" id="2686014"/>
    <lineage>
        <taxon>Bacteria</taxon>
        <taxon>Pseudomonadati</taxon>
        <taxon>Pseudomonadota</taxon>
        <taxon>Alphaproteobacteria</taxon>
        <taxon>Rickettsiales</taxon>
        <taxon>Anaplasmataceae</taxon>
        <taxon>Neorickettsia</taxon>
    </lineage>
</organism>
<reference evidence="3 4" key="1">
    <citation type="journal article" date="2020" name="MBio">
        <title>Erratum for Teymournejad et al., 'Isolation and Molecular Analysis of a Novel Neorickettsia Species That Causes Potomac Horse Fever'.</title>
        <authorList>
            <person name="Teymournejad O."/>
            <person name="Lin M."/>
            <person name="Bekebrede H."/>
            <person name="Kamr A."/>
            <person name="Toribio R.E."/>
            <person name="Arroyo L.G."/>
            <person name="Baird J.D."/>
            <person name="Rikihisa Y."/>
        </authorList>
    </citation>
    <scope>NUCLEOTIDE SEQUENCE [LARGE SCALE GENOMIC DNA]</scope>
    <source>
        <strain evidence="3 4">Fin17</strain>
    </source>
</reference>
<reference evidence="3 4" key="2">
    <citation type="journal article" date="2020" name="MBio">
        <title>Isolation and Molecular Analysis of a Novel Neorickettsia Species That Causes Potomac Horse Fever.</title>
        <authorList>
            <person name="Teymournejad O."/>
            <person name="Lin M."/>
            <person name="Bekebrede H."/>
            <person name="Kamr A."/>
            <person name="Toribio R.E."/>
            <person name="Arroyo L.G."/>
            <person name="Baird J.D."/>
            <person name="Rikihisa Y."/>
        </authorList>
    </citation>
    <scope>NUCLEOTIDE SEQUENCE [LARGE SCALE GENOMIC DNA]</scope>
    <source>
        <strain evidence="3 4">Fin17</strain>
    </source>
</reference>
<dbReference type="Proteomes" id="UP000464912">
    <property type="component" value="Chromosome"/>
</dbReference>
<dbReference type="AlphaFoldDB" id="A0A6P1GBD1"/>
<dbReference type="SUPFAM" id="SSF48013">
    <property type="entry name" value="NusB-like"/>
    <property type="match status" value="1"/>
</dbReference>
<dbReference type="KEGG" id="nef:GP480_03580"/>
<dbReference type="EMBL" id="CP047224">
    <property type="protein sequence ID" value="QHD65474.1"/>
    <property type="molecule type" value="Genomic_DNA"/>
</dbReference>
<dbReference type="InterPro" id="IPR006027">
    <property type="entry name" value="NusB_RsmB_TIM44"/>
</dbReference>
<dbReference type="Pfam" id="PF01029">
    <property type="entry name" value="NusB"/>
    <property type="match status" value="1"/>
</dbReference>